<evidence type="ECO:0000256" key="5">
    <source>
        <dbReference type="RuleBase" id="RU361279"/>
    </source>
</evidence>
<dbReference type="PANTHER" id="PTHR23407">
    <property type="entry name" value="ATPASE INHIBITOR/5-FORMYLTETRAHYDROFOLATE CYCLO-LIGASE"/>
    <property type="match status" value="1"/>
</dbReference>
<evidence type="ECO:0000256" key="4">
    <source>
        <dbReference type="PIRSR" id="PIRSR006806-1"/>
    </source>
</evidence>
<feature type="binding site" evidence="4">
    <location>
        <begin position="137"/>
        <end position="145"/>
    </location>
    <ligand>
        <name>ATP</name>
        <dbReference type="ChEBI" id="CHEBI:30616"/>
    </ligand>
</feature>
<dbReference type="SUPFAM" id="SSF100950">
    <property type="entry name" value="NagB/RpiA/CoA transferase-like"/>
    <property type="match status" value="1"/>
</dbReference>
<dbReference type="GO" id="GO:0046872">
    <property type="term" value="F:metal ion binding"/>
    <property type="evidence" value="ECO:0007669"/>
    <property type="project" value="UniProtKB-KW"/>
</dbReference>
<dbReference type="PANTHER" id="PTHR23407:SF1">
    <property type="entry name" value="5-FORMYLTETRAHYDROFOLATE CYCLO-LIGASE"/>
    <property type="match status" value="1"/>
</dbReference>
<gene>
    <name evidence="6" type="ORF">BD821_11165</name>
</gene>
<dbReference type="EC" id="6.3.3.2" evidence="5"/>
<comment type="similarity">
    <text evidence="1 5">Belongs to the 5-formyltetrahydrofolate cyclo-ligase family.</text>
</comment>
<evidence type="ECO:0000256" key="2">
    <source>
        <dbReference type="ARBA" id="ARBA00022741"/>
    </source>
</evidence>
<reference evidence="6 7" key="1">
    <citation type="submission" date="2018-02" db="EMBL/GenBank/DDBJ databases">
        <title>Genomic Encyclopedia of Archaeal and Bacterial Type Strains, Phase II (KMG-II): from individual species to whole genera.</title>
        <authorList>
            <person name="Goeker M."/>
        </authorList>
    </citation>
    <scope>NUCLEOTIDE SEQUENCE [LARGE SCALE GENOMIC DNA]</scope>
    <source>
        <strain evidence="6 7">DSM 15099</strain>
    </source>
</reference>
<dbReference type="Pfam" id="PF01812">
    <property type="entry name" value="5-FTHF_cyc-lig"/>
    <property type="match status" value="1"/>
</dbReference>
<keyword evidence="5" id="KW-0460">Magnesium</keyword>
<dbReference type="EMBL" id="PTIS01000011">
    <property type="protein sequence ID" value="PPK48005.1"/>
    <property type="molecule type" value="Genomic_DNA"/>
</dbReference>
<comment type="cofactor">
    <cofactor evidence="5">
        <name>Mg(2+)</name>
        <dbReference type="ChEBI" id="CHEBI:18420"/>
    </cofactor>
</comment>
<protein>
    <recommendedName>
        <fullName evidence="5">5-formyltetrahydrofolate cyclo-ligase</fullName>
        <ecNumber evidence="5">6.3.3.2</ecNumber>
    </recommendedName>
</protein>
<dbReference type="InterPro" id="IPR002698">
    <property type="entry name" value="FTHF_cligase"/>
</dbReference>
<proteinExistence type="inferred from homology"/>
<keyword evidence="6" id="KW-0436">Ligase</keyword>
<feature type="binding site" evidence="4">
    <location>
        <position position="58"/>
    </location>
    <ligand>
        <name>substrate</name>
    </ligand>
</feature>
<accession>A0A2S6FWX9</accession>
<dbReference type="AlphaFoldDB" id="A0A2S6FWX9"/>
<evidence type="ECO:0000313" key="7">
    <source>
        <dbReference type="Proteomes" id="UP000239863"/>
    </source>
</evidence>
<dbReference type="InterPro" id="IPR037171">
    <property type="entry name" value="NagB/RpiA_transferase-like"/>
</dbReference>
<feature type="binding site" evidence="4">
    <location>
        <begin position="7"/>
        <end position="11"/>
    </location>
    <ligand>
        <name>ATP</name>
        <dbReference type="ChEBI" id="CHEBI:30616"/>
    </ligand>
</feature>
<dbReference type="PIRSF" id="PIRSF006806">
    <property type="entry name" value="FTHF_cligase"/>
    <property type="match status" value="1"/>
</dbReference>
<dbReference type="RefSeq" id="WP_226104594.1">
    <property type="nucleotide sequence ID" value="NZ_PTIS01000011.1"/>
</dbReference>
<evidence type="ECO:0000313" key="6">
    <source>
        <dbReference type="EMBL" id="PPK48005.1"/>
    </source>
</evidence>
<keyword evidence="3 4" id="KW-0067">ATP-binding</keyword>
<dbReference type="GO" id="GO:0030272">
    <property type="term" value="F:5-formyltetrahydrofolate cyclo-ligase activity"/>
    <property type="evidence" value="ECO:0007669"/>
    <property type="project" value="UniProtKB-EC"/>
</dbReference>
<dbReference type="GO" id="GO:0005524">
    <property type="term" value="F:ATP binding"/>
    <property type="evidence" value="ECO:0007669"/>
    <property type="project" value="UniProtKB-KW"/>
</dbReference>
<sequence length="188" mass="21605">MKMNNDKKDLRIISKNKRKELCALDRKYYDSLILENVLNDQKFKDSNTIFIYVSYKDEVDTHEIIKNALLLNKKVCVPVIISKEAGMEAVYINSLKDLEANYMGILEPKYNKDNVAKAEDIDVVFVPGLAFDTKGGRLGYGGGFYDRFLRDLKKQAVKIALAYKNQIVDYVPMESLDVKIDYIISNEK</sequence>
<dbReference type="GO" id="GO:0035999">
    <property type="term" value="P:tetrahydrofolate interconversion"/>
    <property type="evidence" value="ECO:0007669"/>
    <property type="project" value="TreeGrafter"/>
</dbReference>
<evidence type="ECO:0000256" key="1">
    <source>
        <dbReference type="ARBA" id="ARBA00010638"/>
    </source>
</evidence>
<keyword evidence="5" id="KW-0479">Metal-binding</keyword>
<comment type="catalytic activity">
    <reaction evidence="5">
        <text>(6S)-5-formyl-5,6,7,8-tetrahydrofolate + ATP = (6R)-5,10-methenyltetrahydrofolate + ADP + phosphate</text>
        <dbReference type="Rhea" id="RHEA:10488"/>
        <dbReference type="ChEBI" id="CHEBI:30616"/>
        <dbReference type="ChEBI" id="CHEBI:43474"/>
        <dbReference type="ChEBI" id="CHEBI:57455"/>
        <dbReference type="ChEBI" id="CHEBI:57457"/>
        <dbReference type="ChEBI" id="CHEBI:456216"/>
        <dbReference type="EC" id="6.3.3.2"/>
    </reaction>
</comment>
<dbReference type="Gene3D" id="3.40.50.10420">
    <property type="entry name" value="NagB/RpiA/CoA transferase-like"/>
    <property type="match status" value="1"/>
</dbReference>
<dbReference type="STRING" id="37659.GCA_000703125_00205"/>
<dbReference type="NCBIfam" id="TIGR02727">
    <property type="entry name" value="MTHFS_bact"/>
    <property type="match status" value="1"/>
</dbReference>
<feature type="binding site" evidence="4">
    <location>
        <position position="53"/>
    </location>
    <ligand>
        <name>substrate</name>
    </ligand>
</feature>
<keyword evidence="2 4" id="KW-0547">Nucleotide-binding</keyword>
<organism evidence="6 7">
    <name type="scientific">Clostridium algidicarnis DSM 15099</name>
    <dbReference type="NCBI Taxonomy" id="1121295"/>
    <lineage>
        <taxon>Bacteria</taxon>
        <taxon>Bacillati</taxon>
        <taxon>Bacillota</taxon>
        <taxon>Clostridia</taxon>
        <taxon>Eubacteriales</taxon>
        <taxon>Clostridiaceae</taxon>
        <taxon>Clostridium</taxon>
    </lineage>
</organism>
<comment type="caution">
    <text evidence="6">The sequence shown here is derived from an EMBL/GenBank/DDBJ whole genome shotgun (WGS) entry which is preliminary data.</text>
</comment>
<evidence type="ECO:0000256" key="3">
    <source>
        <dbReference type="ARBA" id="ARBA00022840"/>
    </source>
</evidence>
<name>A0A2S6FWX9_9CLOT</name>
<dbReference type="GO" id="GO:0009396">
    <property type="term" value="P:folic acid-containing compound biosynthetic process"/>
    <property type="evidence" value="ECO:0007669"/>
    <property type="project" value="TreeGrafter"/>
</dbReference>
<dbReference type="Proteomes" id="UP000239863">
    <property type="component" value="Unassembled WGS sequence"/>
</dbReference>
<dbReference type="InterPro" id="IPR024185">
    <property type="entry name" value="FTHF_cligase-like_sf"/>
</dbReference>